<evidence type="ECO:0000313" key="2">
    <source>
        <dbReference type="Proteomes" id="UP000494256"/>
    </source>
</evidence>
<name>A0A8S0ZCW0_ARCPL</name>
<reference evidence="1 2" key="1">
    <citation type="submission" date="2020-04" db="EMBL/GenBank/DDBJ databases">
        <authorList>
            <person name="Wallbank WR R."/>
            <person name="Pardo Diaz C."/>
            <person name="Kozak K."/>
            <person name="Martin S."/>
            <person name="Jiggins C."/>
            <person name="Moest M."/>
            <person name="Warren A I."/>
            <person name="Byers J.R.P. K."/>
            <person name="Montejo-Kovacevich G."/>
            <person name="Yen C E."/>
        </authorList>
    </citation>
    <scope>NUCLEOTIDE SEQUENCE [LARGE SCALE GENOMIC DNA]</scope>
</reference>
<accession>A0A8S0ZCW0</accession>
<sequence>MFGERVAKRARKMVNFLKLLMVYGKPVSPAKLADIQSILHLIPQDAQSFYNGLISDDAIEDDINGLDTVDFEMQFDENIE</sequence>
<dbReference type="Proteomes" id="UP000494256">
    <property type="component" value="Unassembled WGS sequence"/>
</dbReference>
<dbReference type="OrthoDB" id="6776070at2759"/>
<protein>
    <submittedName>
        <fullName evidence="1">Uncharacterized protein</fullName>
    </submittedName>
</protein>
<dbReference type="AlphaFoldDB" id="A0A8S0ZCW0"/>
<comment type="caution">
    <text evidence="1">The sequence shown here is derived from an EMBL/GenBank/DDBJ whole genome shotgun (WGS) entry which is preliminary data.</text>
</comment>
<evidence type="ECO:0000313" key="1">
    <source>
        <dbReference type="EMBL" id="CAB3230635.1"/>
    </source>
</evidence>
<organism evidence="1 2">
    <name type="scientific">Arctia plantaginis</name>
    <name type="common">Wood tiger moth</name>
    <name type="synonym">Phalaena plantaginis</name>
    <dbReference type="NCBI Taxonomy" id="874455"/>
    <lineage>
        <taxon>Eukaryota</taxon>
        <taxon>Metazoa</taxon>
        <taxon>Ecdysozoa</taxon>
        <taxon>Arthropoda</taxon>
        <taxon>Hexapoda</taxon>
        <taxon>Insecta</taxon>
        <taxon>Pterygota</taxon>
        <taxon>Neoptera</taxon>
        <taxon>Endopterygota</taxon>
        <taxon>Lepidoptera</taxon>
        <taxon>Glossata</taxon>
        <taxon>Ditrysia</taxon>
        <taxon>Noctuoidea</taxon>
        <taxon>Erebidae</taxon>
        <taxon>Arctiinae</taxon>
        <taxon>Arctia</taxon>
    </lineage>
</organism>
<proteinExistence type="predicted"/>
<dbReference type="EMBL" id="CADEBD010000288">
    <property type="protein sequence ID" value="CAB3230635.1"/>
    <property type="molecule type" value="Genomic_DNA"/>
</dbReference>
<gene>
    <name evidence="1" type="ORF">APLA_LOCUS4675</name>
</gene>